<reference evidence="1 2" key="1">
    <citation type="submission" date="2014-02" db="EMBL/GenBank/DDBJ databases">
        <title>Draft genome sequence of Lysinibacillus boronitolerans NBRC 103108.</title>
        <authorList>
            <person name="Zhang F."/>
            <person name="Wang G."/>
            <person name="Zhang L."/>
        </authorList>
    </citation>
    <scope>NUCLEOTIDE SEQUENCE [LARGE SCALE GENOMIC DNA]</scope>
    <source>
        <strain evidence="1 2">NBRC 103108</strain>
    </source>
</reference>
<dbReference type="Proteomes" id="UP000030487">
    <property type="component" value="Unassembled WGS sequence"/>
</dbReference>
<name>A0ABR4XV23_9BACI</name>
<keyword evidence="2" id="KW-1185">Reference proteome</keyword>
<comment type="caution">
    <text evidence="1">The sequence shown here is derived from an EMBL/GenBank/DDBJ whole genome shotgun (WGS) entry which is preliminary data.</text>
</comment>
<proteinExistence type="predicted"/>
<dbReference type="EMBL" id="JPVR01000081">
    <property type="protein sequence ID" value="KGR80850.1"/>
    <property type="molecule type" value="Genomic_DNA"/>
</dbReference>
<evidence type="ECO:0000313" key="1">
    <source>
        <dbReference type="EMBL" id="KGR80850.1"/>
    </source>
</evidence>
<gene>
    <name evidence="1" type="ORF">CD31_22405</name>
</gene>
<dbReference type="RefSeq" id="WP_036081061.1">
    <property type="nucleotide sequence ID" value="NZ_AVCW01000001.1"/>
</dbReference>
<sequence>MDGLRLTKGISGFDAAHLIEQDMRMFQSMVYHLVTSEQRAKVRQFIDQAPFVYMQAVIEIDRETLTILHHRLMPYIAFAKQEESSFTFLSKTHLHKYFPMRKCLEAETLTTLLTKDEALHSLSATEWKYVSYFNSQTIGDVMFNGWD</sequence>
<organism evidence="1 2">
    <name type="scientific">Lysinibacillus boronitolerans JCM 21713 = 10a = NBRC 103108</name>
    <dbReference type="NCBI Taxonomy" id="1294264"/>
    <lineage>
        <taxon>Bacteria</taxon>
        <taxon>Bacillati</taxon>
        <taxon>Bacillota</taxon>
        <taxon>Bacilli</taxon>
        <taxon>Bacillales</taxon>
        <taxon>Bacillaceae</taxon>
        <taxon>Lysinibacillus</taxon>
    </lineage>
</organism>
<accession>A0ABR4XV23</accession>
<protein>
    <recommendedName>
        <fullName evidence="3">Transposase</fullName>
    </recommendedName>
</protein>
<evidence type="ECO:0000313" key="2">
    <source>
        <dbReference type="Proteomes" id="UP000030487"/>
    </source>
</evidence>
<evidence type="ECO:0008006" key="3">
    <source>
        <dbReference type="Google" id="ProtNLM"/>
    </source>
</evidence>